<dbReference type="Pfam" id="PF02758">
    <property type="entry name" value="PYRIN"/>
    <property type="match status" value="2"/>
</dbReference>
<dbReference type="AlphaFoldDB" id="A0A9D4AV71"/>
<dbReference type="PROSITE" id="PS50824">
    <property type="entry name" value="DAPIN"/>
    <property type="match status" value="2"/>
</dbReference>
<feature type="domain" description="Pyrin" evidence="6">
    <location>
        <begin position="192"/>
        <end position="283"/>
    </location>
</feature>
<comment type="subcellular location">
    <subcellularLocation>
        <location evidence="1">Cytoplasm</location>
        <location evidence="1">Cytosol</location>
    </subcellularLocation>
</comment>
<dbReference type="EMBL" id="JAHDVG010000483">
    <property type="protein sequence ID" value="KAH1171434.1"/>
    <property type="molecule type" value="Genomic_DNA"/>
</dbReference>
<organism evidence="8 9">
    <name type="scientific">Mauremys mutica</name>
    <name type="common">yellowpond turtle</name>
    <dbReference type="NCBI Taxonomy" id="74926"/>
    <lineage>
        <taxon>Eukaryota</taxon>
        <taxon>Metazoa</taxon>
        <taxon>Chordata</taxon>
        <taxon>Craniata</taxon>
        <taxon>Vertebrata</taxon>
        <taxon>Euteleostomi</taxon>
        <taxon>Archelosauria</taxon>
        <taxon>Testudinata</taxon>
        <taxon>Testudines</taxon>
        <taxon>Cryptodira</taxon>
        <taxon>Durocryptodira</taxon>
        <taxon>Testudinoidea</taxon>
        <taxon>Geoemydidae</taxon>
        <taxon>Geoemydinae</taxon>
        <taxon>Mauremys</taxon>
    </lineage>
</organism>
<dbReference type="OrthoDB" id="9428560at2759"/>
<feature type="domain" description="Pyrin" evidence="6">
    <location>
        <begin position="287"/>
        <end position="378"/>
    </location>
</feature>
<accession>A0A9D4AV71</accession>
<dbReference type="InterPro" id="IPR004020">
    <property type="entry name" value="DAPIN"/>
</dbReference>
<evidence type="ECO:0000256" key="3">
    <source>
        <dbReference type="ARBA" id="ARBA00022588"/>
    </source>
</evidence>
<evidence type="ECO:0000259" key="7">
    <source>
        <dbReference type="PROSITE" id="PS51830"/>
    </source>
</evidence>
<dbReference type="GO" id="GO:0061702">
    <property type="term" value="C:canonical inflammasome complex"/>
    <property type="evidence" value="ECO:0007669"/>
    <property type="project" value="TreeGrafter"/>
</dbReference>
<protein>
    <submittedName>
        <fullName evidence="8">Uncharacterized protein</fullName>
    </submittedName>
</protein>
<keyword evidence="5" id="KW-0472">Membrane</keyword>
<gene>
    <name evidence="8" type="ORF">KIL84_007052</name>
</gene>
<keyword evidence="2" id="KW-0963">Cytoplasm</keyword>
<keyword evidence="4" id="KW-0391">Immunity</keyword>
<feature type="domain" description="FIIND" evidence="7">
    <location>
        <begin position="1"/>
        <end position="195"/>
    </location>
</feature>
<dbReference type="GO" id="GO:0045087">
    <property type="term" value="P:innate immune response"/>
    <property type="evidence" value="ECO:0007669"/>
    <property type="project" value="UniProtKB-KW"/>
</dbReference>
<dbReference type="PROSITE" id="PS51830">
    <property type="entry name" value="FIIND"/>
    <property type="match status" value="1"/>
</dbReference>
<dbReference type="SUPFAM" id="SSF47986">
    <property type="entry name" value="DEATH domain"/>
    <property type="match status" value="2"/>
</dbReference>
<dbReference type="InterPro" id="IPR051249">
    <property type="entry name" value="NLRP_Inflammasome"/>
</dbReference>
<evidence type="ECO:0000313" key="8">
    <source>
        <dbReference type="EMBL" id="KAH1171434.1"/>
    </source>
</evidence>
<keyword evidence="5" id="KW-1133">Transmembrane helix</keyword>
<dbReference type="Pfam" id="PF23679">
    <property type="entry name" value="UPA-FIIND"/>
    <property type="match status" value="1"/>
</dbReference>
<evidence type="ECO:0000313" key="9">
    <source>
        <dbReference type="Proteomes" id="UP000827986"/>
    </source>
</evidence>
<sequence>MEVLRARGKKGLGDKLLQRARTEEKAVPPRRKLATLTPEKPTQERLSRAVLENPGFSPIGLILISSTFTFIPIYSLVLLYWAFGAADRTLHLYLIPKNRSVEKATEEHEKYQSISVDKPPHFGTRHGVPGVPDAAINPSDLKFTYIGPESRKPYTRDMEERMQLSLTKQKYCTGDRESGPLRIASLRAGTSTGKTTQDLLVNSLDDLGESELKNFKRKLTDIALKEGYNHIPKGKLENATSLEITDLLIGHYTMDYALEVTTTVLEAINQKDLARRLRSITRTGTRTGKTTRDLLVNTLDDLGESELKNFKRKLTDIDLKEGYDHIPKGKLENAMSLEITDLLIRYYTMDYALEVTTTVLEAINRKDLARRLRSVTRTGQESAWLCLPVPLGVIHKYPYSPLLYNYDKFCTMHVLQNILKVLLS</sequence>
<dbReference type="PANTHER" id="PTHR46985">
    <property type="entry name" value="NACHT, LRR AND PYD DOMAINS-CONTAINING PROTEIN 1"/>
    <property type="match status" value="1"/>
</dbReference>
<dbReference type="CDD" id="cd08321">
    <property type="entry name" value="Pyrin_ASC-like"/>
    <property type="match status" value="2"/>
</dbReference>
<evidence type="ECO:0000256" key="1">
    <source>
        <dbReference type="ARBA" id="ARBA00004514"/>
    </source>
</evidence>
<dbReference type="InterPro" id="IPR011029">
    <property type="entry name" value="DEATH-like_dom_sf"/>
</dbReference>
<evidence type="ECO:0000256" key="2">
    <source>
        <dbReference type="ARBA" id="ARBA00022490"/>
    </source>
</evidence>
<proteinExistence type="predicted"/>
<name>A0A9D4AV71_9SAUR</name>
<keyword evidence="5" id="KW-0812">Transmembrane</keyword>
<keyword evidence="9" id="KW-1185">Reference proteome</keyword>
<evidence type="ECO:0000256" key="4">
    <source>
        <dbReference type="ARBA" id="ARBA00022859"/>
    </source>
</evidence>
<dbReference type="SMART" id="SM01289">
    <property type="entry name" value="PYRIN"/>
    <property type="match status" value="2"/>
</dbReference>
<evidence type="ECO:0000256" key="5">
    <source>
        <dbReference type="SAM" id="Phobius"/>
    </source>
</evidence>
<reference evidence="8" key="1">
    <citation type="submission" date="2021-09" db="EMBL/GenBank/DDBJ databases">
        <title>The genome of Mauremys mutica provides insights into the evolution of semi-aquatic lifestyle.</title>
        <authorList>
            <person name="Gong S."/>
            <person name="Gao Y."/>
        </authorList>
    </citation>
    <scope>NUCLEOTIDE SEQUENCE</scope>
    <source>
        <strain evidence="8">MM-2020</strain>
        <tissue evidence="8">Muscle</tissue>
    </source>
</reference>
<dbReference type="PANTHER" id="PTHR46985:SF4">
    <property type="entry name" value="CASPASE RECRUITMENT DOMAIN-CONTAINING PROTEIN 8"/>
    <property type="match status" value="1"/>
</dbReference>
<dbReference type="InterPro" id="IPR025307">
    <property type="entry name" value="FIIND_dom"/>
</dbReference>
<dbReference type="Proteomes" id="UP000827986">
    <property type="component" value="Unassembled WGS sequence"/>
</dbReference>
<dbReference type="Gene3D" id="1.10.533.10">
    <property type="entry name" value="Death Domain, Fas"/>
    <property type="match status" value="2"/>
</dbReference>
<comment type="caution">
    <text evidence="8">The sequence shown here is derived from an EMBL/GenBank/DDBJ whole genome shotgun (WGS) entry which is preliminary data.</text>
</comment>
<feature type="transmembrane region" description="Helical" evidence="5">
    <location>
        <begin position="61"/>
        <end position="83"/>
    </location>
</feature>
<keyword evidence="3" id="KW-0399">Innate immunity</keyword>
<evidence type="ECO:0000259" key="6">
    <source>
        <dbReference type="PROSITE" id="PS50824"/>
    </source>
</evidence>